<comment type="caution">
    <text evidence="2">The sequence shown here is derived from an EMBL/GenBank/DDBJ whole genome shotgun (WGS) entry which is preliminary data.</text>
</comment>
<organism evidence="2 3">
    <name type="scientific">Prunus dulcis</name>
    <name type="common">Almond</name>
    <name type="synonym">Amygdalus dulcis</name>
    <dbReference type="NCBI Taxonomy" id="3755"/>
    <lineage>
        <taxon>Eukaryota</taxon>
        <taxon>Viridiplantae</taxon>
        <taxon>Streptophyta</taxon>
        <taxon>Embryophyta</taxon>
        <taxon>Tracheophyta</taxon>
        <taxon>Spermatophyta</taxon>
        <taxon>Magnoliopsida</taxon>
        <taxon>eudicotyledons</taxon>
        <taxon>Gunneridae</taxon>
        <taxon>Pentapetalae</taxon>
        <taxon>rosids</taxon>
        <taxon>fabids</taxon>
        <taxon>Rosales</taxon>
        <taxon>Rosaceae</taxon>
        <taxon>Amygdaloideae</taxon>
        <taxon>Amygdaleae</taxon>
        <taxon>Prunus</taxon>
    </lineage>
</organism>
<keyword evidence="3" id="KW-1185">Reference proteome</keyword>
<dbReference type="PANTHER" id="PTHR36063:SF1">
    <property type="entry name" value="ARABIDOPSIS THALIANA GENOMIC DNA, CHROMOSOME 5, P1 CLONE:MOK16"/>
    <property type="match status" value="1"/>
</dbReference>
<dbReference type="AlphaFoldDB" id="A0AAD4VIZ0"/>
<keyword evidence="1" id="KW-0175">Coiled coil</keyword>
<name>A0AAD4VIZ0_PRUDU</name>
<dbReference type="PANTHER" id="PTHR36063">
    <property type="entry name" value="ARABIDOPSIS THALIANA GENOMIC DNA, CHROMOSOME 5, P1 CLONE:MOK16"/>
    <property type="match status" value="1"/>
</dbReference>
<sequence length="97" mass="10845">MIGILEQLLVHLQASKQLIRAGKKKEGFLFCLISMAKEMGLLGSWVEVAPALLISPNKTSTCPELETIAEEWELEAEEYDQEAKQIEILLNSSVLIM</sequence>
<protein>
    <submittedName>
        <fullName evidence="2">Uncharacterized protein</fullName>
    </submittedName>
</protein>
<dbReference type="EMBL" id="JAJFAZ020000006">
    <property type="protein sequence ID" value="KAI5325406.1"/>
    <property type="molecule type" value="Genomic_DNA"/>
</dbReference>
<accession>A0AAD4VIZ0</accession>
<evidence type="ECO:0000313" key="3">
    <source>
        <dbReference type="Proteomes" id="UP001054821"/>
    </source>
</evidence>
<reference evidence="2 3" key="1">
    <citation type="journal article" date="2022" name="G3 (Bethesda)">
        <title>Whole-genome sequence and methylome profiling of the almond [Prunus dulcis (Mill.) D.A. Webb] cultivar 'Nonpareil'.</title>
        <authorList>
            <person name="D'Amico-Willman K.M."/>
            <person name="Ouma W.Z."/>
            <person name="Meulia T."/>
            <person name="Sideli G.M."/>
            <person name="Gradziel T.M."/>
            <person name="Fresnedo-Ramirez J."/>
        </authorList>
    </citation>
    <scope>NUCLEOTIDE SEQUENCE [LARGE SCALE GENOMIC DNA]</scope>
    <source>
        <strain evidence="2">Clone GOH B32 T37-40</strain>
    </source>
</reference>
<evidence type="ECO:0000313" key="2">
    <source>
        <dbReference type="EMBL" id="KAI5325406.1"/>
    </source>
</evidence>
<gene>
    <name evidence="2" type="ORF">L3X38_034480</name>
</gene>
<dbReference type="Proteomes" id="UP001054821">
    <property type="component" value="Chromosome 6"/>
</dbReference>
<evidence type="ECO:0000256" key="1">
    <source>
        <dbReference type="SAM" id="Coils"/>
    </source>
</evidence>
<proteinExistence type="predicted"/>
<feature type="coiled-coil region" evidence="1">
    <location>
        <begin position="62"/>
        <end position="89"/>
    </location>
</feature>